<dbReference type="CDD" id="cd11065">
    <property type="entry name" value="CYP64-like"/>
    <property type="match status" value="1"/>
</dbReference>
<sequence length="532" mass="59547">MISLFPLAILAATSLFTTLLLKIIRFDQLNASLPPGPKSLPFFGNAHQMPTKGEDWLTFSTWSKQYGDMFYLNILGKPVIVIDSVEIASDLLDKRSNMYSERPTFQMAGEIMGWSKSVVLSQYGDRLRRYRRLLQSVLGRSPAVRFRPLQEQEALRFALRMIKSPENLVQHIRHNAAAVIMKIGYGYNVSSTSDRYISIAERALGLFAAATIPGAHLVDIIPCLRYIPGVTTSKVAKEGRAALMEMVERPFGDVKNSLQQVLNDDDEEYSFVAASLRAGVDNDDHIQWAAASLYAGGADTTVSAVETFFLAMALYPDVQRRAQEEIDRVCIGHAGITRRLPTLDDRPALPYTWAVYQECLRWGVVTPCQYHVARDEDVYDLGSRGRKGSAYNQVRIPKDTLVIVNTWSIFHNPETYPSPFRFDPTRYLGAASSKPQADPREVAFGWGRRRCPGIAVADDYVFASICTTLATLTICNARSKAGIPIKTPHPEVESDMWRYTTGSISHPEPFDVDVIPRSDALNLLDESSQERH</sequence>
<evidence type="ECO:0000256" key="8">
    <source>
        <dbReference type="ARBA" id="ARBA00023033"/>
    </source>
</evidence>
<dbReference type="PANTHER" id="PTHR46300:SF7">
    <property type="entry name" value="P450, PUTATIVE (EUROFUNG)-RELATED"/>
    <property type="match status" value="1"/>
</dbReference>
<evidence type="ECO:0000256" key="2">
    <source>
        <dbReference type="ARBA" id="ARBA00005179"/>
    </source>
</evidence>
<dbReference type="InterPro" id="IPR050364">
    <property type="entry name" value="Cytochrome_P450_fung"/>
</dbReference>
<dbReference type="GO" id="GO:0016705">
    <property type="term" value="F:oxidoreductase activity, acting on paired donors, with incorporation or reduction of molecular oxygen"/>
    <property type="evidence" value="ECO:0007669"/>
    <property type="project" value="InterPro"/>
</dbReference>
<dbReference type="InterPro" id="IPR001128">
    <property type="entry name" value="Cyt_P450"/>
</dbReference>
<dbReference type="OrthoDB" id="2789670at2759"/>
<protein>
    <submittedName>
        <fullName evidence="11">Fumitremorgin C synthase</fullName>
    </submittedName>
</protein>
<dbReference type="PRINTS" id="PR00463">
    <property type="entry name" value="EP450I"/>
</dbReference>
<dbReference type="InterPro" id="IPR036396">
    <property type="entry name" value="Cyt_P450_sf"/>
</dbReference>
<dbReference type="SUPFAM" id="SSF48264">
    <property type="entry name" value="Cytochrome P450"/>
    <property type="match status" value="1"/>
</dbReference>
<dbReference type="EMBL" id="SSOP01000028">
    <property type="protein sequence ID" value="KAB5593902.1"/>
    <property type="molecule type" value="Genomic_DNA"/>
</dbReference>
<dbReference type="GO" id="GO:0005506">
    <property type="term" value="F:iron ion binding"/>
    <property type="evidence" value="ECO:0007669"/>
    <property type="project" value="InterPro"/>
</dbReference>
<dbReference type="Proteomes" id="UP000383932">
    <property type="component" value="Unassembled WGS sequence"/>
</dbReference>
<dbReference type="PROSITE" id="PS00086">
    <property type="entry name" value="CYTOCHROME_P450"/>
    <property type="match status" value="1"/>
</dbReference>
<evidence type="ECO:0000256" key="1">
    <source>
        <dbReference type="ARBA" id="ARBA00001971"/>
    </source>
</evidence>
<feature type="binding site" description="axial binding residue" evidence="9">
    <location>
        <position position="451"/>
    </location>
    <ligand>
        <name>heme</name>
        <dbReference type="ChEBI" id="CHEBI:30413"/>
    </ligand>
    <ligandPart>
        <name>Fe</name>
        <dbReference type="ChEBI" id="CHEBI:18248"/>
    </ligandPart>
</feature>
<name>A0A5N5QQ54_9AGAM</name>
<reference evidence="11 12" key="1">
    <citation type="journal article" date="2019" name="Fungal Biol. Biotechnol.">
        <title>Draft genome sequence of fastidious pathogen Ceratobasidium theobromae, which causes vascular-streak dieback in Theobroma cacao.</title>
        <authorList>
            <person name="Ali S.S."/>
            <person name="Asman A."/>
            <person name="Shao J."/>
            <person name="Firmansyah A.P."/>
            <person name="Susilo A.W."/>
            <person name="Rosmana A."/>
            <person name="McMahon P."/>
            <person name="Junaid M."/>
            <person name="Guest D."/>
            <person name="Kheng T.Y."/>
            <person name="Meinhardt L.W."/>
            <person name="Bailey B.A."/>
        </authorList>
    </citation>
    <scope>NUCLEOTIDE SEQUENCE [LARGE SCALE GENOMIC DNA]</scope>
    <source>
        <strain evidence="11 12">CT2</strain>
    </source>
</reference>
<comment type="pathway">
    <text evidence="2">Secondary metabolite biosynthesis.</text>
</comment>
<gene>
    <name evidence="11" type="ORF">CTheo_2628</name>
</gene>
<dbReference type="PANTHER" id="PTHR46300">
    <property type="entry name" value="P450, PUTATIVE (EUROFUNG)-RELATED-RELATED"/>
    <property type="match status" value="1"/>
</dbReference>
<evidence type="ECO:0000256" key="4">
    <source>
        <dbReference type="ARBA" id="ARBA00022617"/>
    </source>
</evidence>
<dbReference type="GO" id="GO:0004497">
    <property type="term" value="F:monooxygenase activity"/>
    <property type="evidence" value="ECO:0007669"/>
    <property type="project" value="UniProtKB-KW"/>
</dbReference>
<keyword evidence="12" id="KW-1185">Reference proteome</keyword>
<keyword evidence="5 9" id="KW-0479">Metal-binding</keyword>
<accession>A0A5N5QQ54</accession>
<comment type="caution">
    <text evidence="11">The sequence shown here is derived from an EMBL/GenBank/DDBJ whole genome shotgun (WGS) entry which is preliminary data.</text>
</comment>
<organism evidence="11 12">
    <name type="scientific">Ceratobasidium theobromae</name>
    <dbReference type="NCBI Taxonomy" id="1582974"/>
    <lineage>
        <taxon>Eukaryota</taxon>
        <taxon>Fungi</taxon>
        <taxon>Dikarya</taxon>
        <taxon>Basidiomycota</taxon>
        <taxon>Agaricomycotina</taxon>
        <taxon>Agaricomycetes</taxon>
        <taxon>Cantharellales</taxon>
        <taxon>Ceratobasidiaceae</taxon>
        <taxon>Ceratobasidium</taxon>
    </lineage>
</organism>
<keyword evidence="6 10" id="KW-0560">Oxidoreductase</keyword>
<evidence type="ECO:0000256" key="6">
    <source>
        <dbReference type="ARBA" id="ARBA00023002"/>
    </source>
</evidence>
<dbReference type="InterPro" id="IPR002401">
    <property type="entry name" value="Cyt_P450_E_grp-I"/>
</dbReference>
<evidence type="ECO:0000256" key="7">
    <source>
        <dbReference type="ARBA" id="ARBA00023004"/>
    </source>
</evidence>
<comment type="cofactor">
    <cofactor evidence="1 9">
        <name>heme</name>
        <dbReference type="ChEBI" id="CHEBI:30413"/>
    </cofactor>
</comment>
<keyword evidence="8 10" id="KW-0503">Monooxygenase</keyword>
<dbReference type="AlphaFoldDB" id="A0A5N5QQ54"/>
<evidence type="ECO:0000313" key="11">
    <source>
        <dbReference type="EMBL" id="KAB5593902.1"/>
    </source>
</evidence>
<dbReference type="InterPro" id="IPR017972">
    <property type="entry name" value="Cyt_P450_CS"/>
</dbReference>
<evidence type="ECO:0000256" key="10">
    <source>
        <dbReference type="RuleBase" id="RU000461"/>
    </source>
</evidence>
<evidence type="ECO:0000256" key="3">
    <source>
        <dbReference type="ARBA" id="ARBA00010617"/>
    </source>
</evidence>
<evidence type="ECO:0000256" key="5">
    <source>
        <dbReference type="ARBA" id="ARBA00022723"/>
    </source>
</evidence>
<evidence type="ECO:0000256" key="9">
    <source>
        <dbReference type="PIRSR" id="PIRSR602401-1"/>
    </source>
</evidence>
<comment type="similarity">
    <text evidence="3 10">Belongs to the cytochrome P450 family.</text>
</comment>
<keyword evidence="4 9" id="KW-0349">Heme</keyword>
<dbReference type="Gene3D" id="1.10.630.10">
    <property type="entry name" value="Cytochrome P450"/>
    <property type="match status" value="1"/>
</dbReference>
<evidence type="ECO:0000313" key="12">
    <source>
        <dbReference type="Proteomes" id="UP000383932"/>
    </source>
</evidence>
<keyword evidence="7 9" id="KW-0408">Iron</keyword>
<dbReference type="Pfam" id="PF00067">
    <property type="entry name" value="p450"/>
    <property type="match status" value="1"/>
</dbReference>
<proteinExistence type="inferred from homology"/>
<dbReference type="GO" id="GO:0020037">
    <property type="term" value="F:heme binding"/>
    <property type="evidence" value="ECO:0007669"/>
    <property type="project" value="InterPro"/>
</dbReference>